<dbReference type="Proteomes" id="UP000219482">
    <property type="component" value="Unassembled WGS sequence"/>
</dbReference>
<dbReference type="SUPFAM" id="SSF141694">
    <property type="entry name" value="AF2212/PG0164-like"/>
    <property type="match status" value="1"/>
</dbReference>
<gene>
    <name evidence="1" type="ORF">SAMN06272739_3546</name>
</gene>
<keyword evidence="2" id="KW-1185">Reference proteome</keyword>
<sequence length="105" mass="10814">MSSGRRDGLPVMTASAQPLDLSFTAPIEKDGSFPTFVTVPGSAEALGTRKAVKVAGVVDGHEFAATLMPSGSGPHWLPLRAAICTAIGKGSAGDEVTVQLRHRLS</sequence>
<accession>A0A286H3M6</accession>
<protein>
    <recommendedName>
        <fullName evidence="3">DUF1905 domain-containing protein</fullName>
    </recommendedName>
</protein>
<dbReference type="InterPro" id="IPR015018">
    <property type="entry name" value="DUF1905"/>
</dbReference>
<dbReference type="InterPro" id="IPR037079">
    <property type="entry name" value="AF2212/PG0164-like_sf"/>
</dbReference>
<name>A0A286H3M6_9ACTN</name>
<dbReference type="EMBL" id="OCNK01000004">
    <property type="protein sequence ID" value="SOE02398.1"/>
    <property type="molecule type" value="Genomic_DNA"/>
</dbReference>
<reference evidence="2" key="1">
    <citation type="submission" date="2017-09" db="EMBL/GenBank/DDBJ databases">
        <authorList>
            <person name="Varghese N."/>
            <person name="Submissions S."/>
        </authorList>
    </citation>
    <scope>NUCLEOTIDE SEQUENCE [LARGE SCALE GENOMIC DNA]</scope>
    <source>
        <strain evidence="2">DSM 44270</strain>
    </source>
</reference>
<evidence type="ECO:0000313" key="1">
    <source>
        <dbReference type="EMBL" id="SOE02398.1"/>
    </source>
</evidence>
<organism evidence="1 2">
    <name type="scientific">Blastococcus haudaquaticus</name>
    <dbReference type="NCBI Taxonomy" id="1938745"/>
    <lineage>
        <taxon>Bacteria</taxon>
        <taxon>Bacillati</taxon>
        <taxon>Actinomycetota</taxon>
        <taxon>Actinomycetes</taxon>
        <taxon>Geodermatophilales</taxon>
        <taxon>Geodermatophilaceae</taxon>
        <taxon>Blastococcus</taxon>
    </lineage>
</organism>
<dbReference type="AlphaFoldDB" id="A0A286H3M6"/>
<evidence type="ECO:0000313" key="2">
    <source>
        <dbReference type="Proteomes" id="UP000219482"/>
    </source>
</evidence>
<dbReference type="Pfam" id="PF08922">
    <property type="entry name" value="DUF1905"/>
    <property type="match status" value="1"/>
</dbReference>
<proteinExistence type="predicted"/>
<evidence type="ECO:0008006" key="3">
    <source>
        <dbReference type="Google" id="ProtNLM"/>
    </source>
</evidence>
<dbReference type="Gene3D" id="2.40.30.100">
    <property type="entry name" value="AF2212/PG0164-like"/>
    <property type="match status" value="1"/>
</dbReference>